<dbReference type="Pfam" id="PF01063">
    <property type="entry name" value="Aminotran_4"/>
    <property type="match status" value="1"/>
</dbReference>
<evidence type="ECO:0000256" key="10">
    <source>
        <dbReference type="NCBIfam" id="TIGR03461"/>
    </source>
</evidence>
<evidence type="ECO:0000256" key="5">
    <source>
        <dbReference type="ARBA" id="ARBA00022909"/>
    </source>
</evidence>
<keyword evidence="4" id="KW-0663">Pyridoxal phosphate</keyword>
<accession>A0A1H7M708</accession>
<name>A0A1H7M708_9GAMM</name>
<dbReference type="EMBL" id="FOBI01000005">
    <property type="protein sequence ID" value="SEL06879.1"/>
    <property type="molecule type" value="Genomic_DNA"/>
</dbReference>
<evidence type="ECO:0000313" key="12">
    <source>
        <dbReference type="Proteomes" id="UP000199297"/>
    </source>
</evidence>
<evidence type="ECO:0000256" key="3">
    <source>
        <dbReference type="ARBA" id="ARBA00011738"/>
    </source>
</evidence>
<dbReference type="PANTHER" id="PTHR42743">
    <property type="entry name" value="AMINO-ACID AMINOTRANSFERASE"/>
    <property type="match status" value="1"/>
</dbReference>
<comment type="pathway">
    <text evidence="7">Cofactor biosynthesis; tetrahydrofolate biosynthesis; 4-aminobenzoate from chorismate: step 2/2.</text>
</comment>
<dbReference type="SUPFAM" id="SSF56752">
    <property type="entry name" value="D-aminoacid aminotransferase-like PLP-dependent enzymes"/>
    <property type="match status" value="1"/>
</dbReference>
<evidence type="ECO:0000256" key="6">
    <source>
        <dbReference type="ARBA" id="ARBA00023239"/>
    </source>
</evidence>
<sequence>MAVKVICYVNGIKTSRVSVFDRGLAYGDGCFTTALIINNQVQMLPQHLERLQMHCKRLGIANIDINALSATLGNVSAGVEVGVVKVMVTCGSGGRGYSRIGAQQPSVIVTLHDYPHLYTHWQEQGIHVGVSKQKLGINPMLAGLKHLNRLEQVLLRNELDQRPEDDLLVCDINGSIVECCSANVFWLKAGQWHTPSLTNAGVAGIMRSKILAMNPTIEPGEYTLAELDNIDAMFISNAILGIVPVNVFKQQTLDISLVKSMQKQCLTLENLYR</sequence>
<keyword evidence="5" id="KW-0289">Folate biosynthesis</keyword>
<dbReference type="Gene3D" id="3.30.470.10">
    <property type="match status" value="1"/>
</dbReference>
<evidence type="ECO:0000313" key="11">
    <source>
        <dbReference type="EMBL" id="SEL06879.1"/>
    </source>
</evidence>
<dbReference type="GO" id="GO:0008153">
    <property type="term" value="P:4-aminobenzoate biosynthetic process"/>
    <property type="evidence" value="ECO:0007669"/>
    <property type="project" value="UniProtKB-UniRule"/>
</dbReference>
<evidence type="ECO:0000256" key="9">
    <source>
        <dbReference type="ARBA" id="ARBA00049529"/>
    </source>
</evidence>
<dbReference type="InterPro" id="IPR017824">
    <property type="entry name" value="Aminodeoxychorismate_lyase_IV"/>
</dbReference>
<comment type="subunit">
    <text evidence="3">Homodimer.</text>
</comment>
<dbReference type="NCBIfam" id="NF004761">
    <property type="entry name" value="PRK06092.1"/>
    <property type="match status" value="1"/>
</dbReference>
<comment type="cofactor">
    <cofactor evidence="1">
        <name>pyridoxal 5'-phosphate</name>
        <dbReference type="ChEBI" id="CHEBI:597326"/>
    </cofactor>
</comment>
<dbReference type="EC" id="4.1.3.38" evidence="8 10"/>
<dbReference type="Gene3D" id="3.20.10.10">
    <property type="entry name" value="D-amino Acid Aminotransferase, subunit A, domain 2"/>
    <property type="match status" value="1"/>
</dbReference>
<dbReference type="PANTHER" id="PTHR42743:SF2">
    <property type="entry name" value="AMINODEOXYCHORISMATE LYASE"/>
    <property type="match status" value="1"/>
</dbReference>
<evidence type="ECO:0000256" key="4">
    <source>
        <dbReference type="ARBA" id="ARBA00022898"/>
    </source>
</evidence>
<dbReference type="NCBIfam" id="TIGR03461">
    <property type="entry name" value="pabC_Proteo"/>
    <property type="match status" value="1"/>
</dbReference>
<dbReference type="GO" id="GO:0005829">
    <property type="term" value="C:cytosol"/>
    <property type="evidence" value="ECO:0007669"/>
    <property type="project" value="TreeGrafter"/>
</dbReference>
<proteinExistence type="inferred from homology"/>
<keyword evidence="12" id="KW-1185">Reference proteome</keyword>
<dbReference type="GO" id="GO:0030170">
    <property type="term" value="F:pyridoxal phosphate binding"/>
    <property type="evidence" value="ECO:0007669"/>
    <property type="project" value="InterPro"/>
</dbReference>
<dbReference type="InterPro" id="IPR050571">
    <property type="entry name" value="Class-IV_PLP-Dep_Aminotrnsfr"/>
</dbReference>
<keyword evidence="6 11" id="KW-0456">Lyase</keyword>
<dbReference type="RefSeq" id="WP_085284585.1">
    <property type="nucleotide sequence ID" value="NZ_FOBI01000005.1"/>
</dbReference>
<dbReference type="InterPro" id="IPR036038">
    <property type="entry name" value="Aminotransferase-like"/>
</dbReference>
<gene>
    <name evidence="11" type="ORF">SAMN05216262_105120</name>
</gene>
<dbReference type="Proteomes" id="UP000199297">
    <property type="component" value="Unassembled WGS sequence"/>
</dbReference>
<evidence type="ECO:0000256" key="1">
    <source>
        <dbReference type="ARBA" id="ARBA00001933"/>
    </source>
</evidence>
<comment type="catalytic activity">
    <reaction evidence="9">
        <text>4-amino-4-deoxychorismate = 4-aminobenzoate + pyruvate + H(+)</text>
        <dbReference type="Rhea" id="RHEA:16201"/>
        <dbReference type="ChEBI" id="CHEBI:15361"/>
        <dbReference type="ChEBI" id="CHEBI:15378"/>
        <dbReference type="ChEBI" id="CHEBI:17836"/>
        <dbReference type="ChEBI" id="CHEBI:58406"/>
        <dbReference type="EC" id="4.1.3.38"/>
    </reaction>
</comment>
<comment type="similarity">
    <text evidence="2">Belongs to the class-IV pyridoxal-phosphate-dependent aminotransferase family.</text>
</comment>
<dbReference type="GO" id="GO:0046656">
    <property type="term" value="P:folic acid biosynthetic process"/>
    <property type="evidence" value="ECO:0007669"/>
    <property type="project" value="UniProtKB-KW"/>
</dbReference>
<protein>
    <recommendedName>
        <fullName evidence="8 10">Aminodeoxychorismate lyase</fullName>
        <ecNumber evidence="8 10">4.1.3.38</ecNumber>
    </recommendedName>
</protein>
<evidence type="ECO:0000256" key="8">
    <source>
        <dbReference type="ARBA" id="ARBA00035676"/>
    </source>
</evidence>
<dbReference type="InterPro" id="IPR043131">
    <property type="entry name" value="BCAT-like_N"/>
</dbReference>
<dbReference type="AlphaFoldDB" id="A0A1H7M708"/>
<dbReference type="InterPro" id="IPR043132">
    <property type="entry name" value="BCAT-like_C"/>
</dbReference>
<reference evidence="12" key="1">
    <citation type="submission" date="2016-10" db="EMBL/GenBank/DDBJ databases">
        <authorList>
            <person name="Varghese N."/>
            <person name="Submissions S."/>
        </authorList>
    </citation>
    <scope>NUCLEOTIDE SEQUENCE [LARGE SCALE GENOMIC DNA]</scope>
    <source>
        <strain evidence="12">CGMCC 1.9127</strain>
    </source>
</reference>
<dbReference type="STRING" id="641665.GCA_002104455_03054"/>
<dbReference type="InterPro" id="IPR001544">
    <property type="entry name" value="Aminotrans_IV"/>
</dbReference>
<dbReference type="GO" id="GO:0008696">
    <property type="term" value="F:4-amino-4-deoxychorismate lyase activity"/>
    <property type="evidence" value="ECO:0007669"/>
    <property type="project" value="UniProtKB-UniRule"/>
</dbReference>
<evidence type="ECO:0000256" key="2">
    <source>
        <dbReference type="ARBA" id="ARBA00009320"/>
    </source>
</evidence>
<organism evidence="11 12">
    <name type="scientific">Colwellia chukchiensis</name>
    <dbReference type="NCBI Taxonomy" id="641665"/>
    <lineage>
        <taxon>Bacteria</taxon>
        <taxon>Pseudomonadati</taxon>
        <taxon>Pseudomonadota</taxon>
        <taxon>Gammaproteobacteria</taxon>
        <taxon>Alteromonadales</taxon>
        <taxon>Colwelliaceae</taxon>
        <taxon>Colwellia</taxon>
    </lineage>
</organism>
<evidence type="ECO:0000256" key="7">
    <source>
        <dbReference type="ARBA" id="ARBA00035633"/>
    </source>
</evidence>
<dbReference type="OrthoDB" id="9805628at2"/>